<dbReference type="Proteomes" id="UP000229974">
    <property type="component" value="Unassembled WGS sequence"/>
</dbReference>
<protein>
    <submittedName>
        <fullName evidence="1">Uncharacterized protein</fullName>
    </submittedName>
</protein>
<organism evidence="1 2">
    <name type="scientific">Enterobacter hormaechei</name>
    <dbReference type="NCBI Taxonomy" id="158836"/>
    <lineage>
        <taxon>Bacteria</taxon>
        <taxon>Pseudomonadati</taxon>
        <taxon>Pseudomonadota</taxon>
        <taxon>Gammaproteobacteria</taxon>
        <taxon>Enterobacterales</taxon>
        <taxon>Enterobacteriaceae</taxon>
        <taxon>Enterobacter</taxon>
        <taxon>Enterobacter cloacae complex</taxon>
    </lineage>
</organism>
<dbReference type="AlphaFoldDB" id="A0A2J0Q7L0"/>
<name>A0A2J0Q7L0_9ENTR</name>
<proteinExistence type="predicted"/>
<gene>
    <name evidence="1" type="ORF">B9Q30_02465</name>
</gene>
<evidence type="ECO:0000313" key="2">
    <source>
        <dbReference type="Proteomes" id="UP000229974"/>
    </source>
</evidence>
<evidence type="ECO:0000313" key="1">
    <source>
        <dbReference type="EMBL" id="PJD89401.1"/>
    </source>
</evidence>
<dbReference type="RefSeq" id="WP_097649332.1">
    <property type="nucleotide sequence ID" value="NZ_NEEW01000001.1"/>
</dbReference>
<comment type="caution">
    <text evidence="1">The sequence shown here is derived from an EMBL/GenBank/DDBJ whole genome shotgun (WGS) entry which is preliminary data.</text>
</comment>
<dbReference type="EMBL" id="NEEW01000001">
    <property type="protein sequence ID" value="PJD89401.1"/>
    <property type="molecule type" value="Genomic_DNA"/>
</dbReference>
<accession>A0A2J0Q7L0</accession>
<sequence>MHMKLFNSKGLPLLAMSLDNRSDNWLNLSAIARYFDVPRSTFLQRMNDYGWESALAHYEQHRKTKLKH</sequence>
<reference evidence="1 2" key="1">
    <citation type="journal article" date="2017" name="J. Antimicrob. Chemother.">
        <title>Characterization of the population structure, drug resistance mechanisms and plasmids of the community-associated Enterobacter cloacae complex in China.</title>
        <authorList>
            <person name="Zhou K."/>
            <person name="Yu W."/>
            <person name="Cao X."/>
            <person name="Shen P."/>
            <person name="Lu H."/>
            <person name="Luo Q."/>
            <person name="Rossen J.W.A."/>
            <person name="Xiao Y."/>
        </authorList>
    </citation>
    <scope>NUCLEOTIDE SEQUENCE [LARGE SCALE GENOMIC DNA]</scope>
    <source>
        <strain evidence="1 2">ECC904</strain>
    </source>
</reference>
<dbReference type="OrthoDB" id="6625530at2"/>